<organism evidence="1 2">
    <name type="scientific">Alternaria tenuissima</name>
    <dbReference type="NCBI Taxonomy" id="119927"/>
    <lineage>
        <taxon>Eukaryota</taxon>
        <taxon>Fungi</taxon>
        <taxon>Dikarya</taxon>
        <taxon>Ascomycota</taxon>
        <taxon>Pezizomycotina</taxon>
        <taxon>Dothideomycetes</taxon>
        <taxon>Pleosporomycetidae</taxon>
        <taxon>Pleosporales</taxon>
        <taxon>Pleosporineae</taxon>
        <taxon>Pleosporaceae</taxon>
        <taxon>Alternaria</taxon>
        <taxon>Alternaria sect. Alternaria</taxon>
        <taxon>Alternaria alternata complex</taxon>
    </lineage>
</organism>
<name>A0A4Q4M2S6_9PLEO</name>
<protein>
    <submittedName>
        <fullName evidence="1">Uncharacterized protein</fullName>
    </submittedName>
</protein>
<accession>A0A4Q4M2S6</accession>
<dbReference type="Proteomes" id="UP000292402">
    <property type="component" value="Unassembled WGS sequence"/>
</dbReference>
<comment type="caution">
    <text evidence="1">The sequence shown here is derived from an EMBL/GenBank/DDBJ whole genome shotgun (WGS) entry which is preliminary data.</text>
</comment>
<proteinExistence type="predicted"/>
<gene>
    <name evidence="1" type="ORF">AA0114_g11388</name>
</gene>
<sequence length="77" mass="8631">MPALRHVHTGTRGPWWKKELIPQPKGELLDYRGAVPTVTEIVADPDLVPEDDVGRKQDLTSYSSMWVRLACILPAHA</sequence>
<evidence type="ECO:0000313" key="2">
    <source>
        <dbReference type="Proteomes" id="UP000292402"/>
    </source>
</evidence>
<dbReference type="EMBL" id="PDXA01000059">
    <property type="protein sequence ID" value="RYN38955.1"/>
    <property type="molecule type" value="Genomic_DNA"/>
</dbReference>
<reference evidence="2" key="1">
    <citation type="journal article" date="2019" name="bioRxiv">
        <title>Genomics, evolutionary history and diagnostics of the Alternaria alternata species group including apple and Asian pear pathotypes.</title>
        <authorList>
            <person name="Armitage A.D."/>
            <person name="Cockerton H.M."/>
            <person name="Sreenivasaprasad S."/>
            <person name="Woodhall J.W."/>
            <person name="Lane C.R."/>
            <person name="Harrison R.J."/>
            <person name="Clarkson J.P."/>
        </authorList>
    </citation>
    <scope>NUCLEOTIDE SEQUENCE [LARGE SCALE GENOMIC DNA]</scope>
    <source>
        <strain evidence="2">FERA 1082</strain>
    </source>
</reference>
<dbReference type="AlphaFoldDB" id="A0A4Q4M2S6"/>
<evidence type="ECO:0000313" key="1">
    <source>
        <dbReference type="EMBL" id="RYN38955.1"/>
    </source>
</evidence>